<feature type="non-terminal residue" evidence="1">
    <location>
        <position position="1"/>
    </location>
</feature>
<protein>
    <submittedName>
        <fullName evidence="1">16860_t:CDS:1</fullName>
    </submittedName>
</protein>
<reference evidence="1" key="1">
    <citation type="submission" date="2021-06" db="EMBL/GenBank/DDBJ databases">
        <authorList>
            <person name="Kallberg Y."/>
            <person name="Tangrot J."/>
            <person name="Rosling A."/>
        </authorList>
    </citation>
    <scope>NUCLEOTIDE SEQUENCE</scope>
    <source>
        <strain evidence="1">MA461A</strain>
    </source>
</reference>
<accession>A0ACA9RFI0</accession>
<evidence type="ECO:0000313" key="1">
    <source>
        <dbReference type="EMBL" id="CAG8791973.1"/>
    </source>
</evidence>
<proteinExistence type="predicted"/>
<feature type="non-terminal residue" evidence="1">
    <location>
        <position position="117"/>
    </location>
</feature>
<name>A0ACA9RFI0_9GLOM</name>
<sequence length="117" mass="13342">RESIPNANSEALTIFGIFGVIKLLSGEYLIVITGRERIGRLGKHDIFQADQFRILPFAKNNLRLSGQQAQDEKRYLSLVESLLKSGAYYFSYTYDLTQTLQRQAQLGDSASKPLWQR</sequence>
<dbReference type="EMBL" id="CAJVQC010052752">
    <property type="protein sequence ID" value="CAG8791973.1"/>
    <property type="molecule type" value="Genomic_DNA"/>
</dbReference>
<keyword evidence="2" id="KW-1185">Reference proteome</keyword>
<organism evidence="1 2">
    <name type="scientific">Racocetra persica</name>
    <dbReference type="NCBI Taxonomy" id="160502"/>
    <lineage>
        <taxon>Eukaryota</taxon>
        <taxon>Fungi</taxon>
        <taxon>Fungi incertae sedis</taxon>
        <taxon>Mucoromycota</taxon>
        <taxon>Glomeromycotina</taxon>
        <taxon>Glomeromycetes</taxon>
        <taxon>Diversisporales</taxon>
        <taxon>Gigasporaceae</taxon>
        <taxon>Racocetra</taxon>
    </lineage>
</organism>
<evidence type="ECO:0000313" key="2">
    <source>
        <dbReference type="Proteomes" id="UP000789920"/>
    </source>
</evidence>
<dbReference type="Proteomes" id="UP000789920">
    <property type="component" value="Unassembled WGS sequence"/>
</dbReference>
<gene>
    <name evidence="1" type="ORF">RPERSI_LOCUS19319</name>
</gene>
<comment type="caution">
    <text evidence="1">The sequence shown here is derived from an EMBL/GenBank/DDBJ whole genome shotgun (WGS) entry which is preliminary data.</text>
</comment>